<feature type="chain" id="PRO_5045094470" description="Ig-like domain-containing protein" evidence="1">
    <location>
        <begin position="26"/>
        <end position="818"/>
    </location>
</feature>
<evidence type="ECO:0000256" key="1">
    <source>
        <dbReference type="SAM" id="SignalP"/>
    </source>
</evidence>
<comment type="caution">
    <text evidence="2">The sequence shown here is derived from an EMBL/GenBank/DDBJ whole genome shotgun (WGS) entry which is preliminary data.</text>
</comment>
<proteinExistence type="predicted"/>
<gene>
    <name evidence="2" type="ORF">QQ008_02165</name>
</gene>
<sequence>MKKNKTSWKLIYSLLVVVCSQSAYADDRSTFLTSWDNYSYIEKTTKKLSKTTKFSSDLPFGFTYVKKLKTENELKIRINRGRKFTNKREIEVEIRPIKISSTLIAQMKVGFKPDLSDASWEKYAASKKLTISGEDREIMVYAILKDKAGNNSSIAEDRITFDTKPPIPKNIIINNGAEYTNDQDLRVRLNLEAQDAYRMQLSNSGQFNDSDWEEFVPEKSWTLGPRDEGEKFVYARFVDRAANISEIIKTSIILDLTPPSGSVIINDNKKITGSRKVKLKITSNDAAVVRIAGPGVQNLPFSPQGGQNYIIKEWELDSIQGQKFVKVYFRDYAGNITRKAVVDDIILDTKSPEIGFFRINDGNKYTTNKEGKVTLKIGTRENPQTFKMLVSNDPDFKNAEPRSFSPRIENWQLEATEDGLKNVYLKFVDEIGNESKIRSAKVYLDREAPIVTKVIVNEDEKWVNKEYATIKIEAEGATQMELSNSPKFSEADTWEKFATVRRNWGLLKKDGKNTVYVRLRDQAGNISETSSDFILKDTKAPSGKLVINDAARFTRAQDRKVKLNFSYDRDVVEMQVGNEPNFNDISWQPVTTGNSNWILDGEDGEKRVFVRYKDEAGNLSEIIASRIVLDRQAPLYPSVIINADSLFTTAFDKIVELEISAEDADFMMVSDNSRFEGVVWEKYGSVKKIPLPGSDGEKQVFVKFKDKAGNISEVASDKIILDRYPPKPISFKINNGAEWTNDPEKKVILNIKAEGASEMIISDSPEFQNAEWQDYQNELKDYVLVGEDGNKILYISFRDDAGHRSRPLMAKINLKREF</sequence>
<dbReference type="EMBL" id="JAUJEA010000001">
    <property type="protein sequence ID" value="MDN5200138.1"/>
    <property type="molecule type" value="Genomic_DNA"/>
</dbReference>
<name>A0ABT8KIP7_9BACT</name>
<organism evidence="2 3">
    <name type="scientific">Splendidivirga corallicola</name>
    <dbReference type="NCBI Taxonomy" id="3051826"/>
    <lineage>
        <taxon>Bacteria</taxon>
        <taxon>Pseudomonadati</taxon>
        <taxon>Bacteroidota</taxon>
        <taxon>Cytophagia</taxon>
        <taxon>Cytophagales</taxon>
        <taxon>Splendidivirgaceae</taxon>
        <taxon>Splendidivirga</taxon>
    </lineage>
</organism>
<keyword evidence="3" id="KW-1185">Reference proteome</keyword>
<feature type="signal peptide" evidence="1">
    <location>
        <begin position="1"/>
        <end position="25"/>
    </location>
</feature>
<dbReference type="Proteomes" id="UP001172082">
    <property type="component" value="Unassembled WGS sequence"/>
</dbReference>
<evidence type="ECO:0008006" key="4">
    <source>
        <dbReference type="Google" id="ProtNLM"/>
    </source>
</evidence>
<accession>A0ABT8KIP7</accession>
<reference evidence="2" key="1">
    <citation type="submission" date="2023-06" db="EMBL/GenBank/DDBJ databases">
        <title>Genomic of Parafulvivirga corallium.</title>
        <authorList>
            <person name="Wang G."/>
        </authorList>
    </citation>
    <scope>NUCLEOTIDE SEQUENCE</scope>
    <source>
        <strain evidence="2">BMA10</strain>
    </source>
</reference>
<evidence type="ECO:0000313" key="2">
    <source>
        <dbReference type="EMBL" id="MDN5200138.1"/>
    </source>
</evidence>
<protein>
    <recommendedName>
        <fullName evidence="4">Ig-like domain-containing protein</fullName>
    </recommendedName>
</protein>
<evidence type="ECO:0000313" key="3">
    <source>
        <dbReference type="Proteomes" id="UP001172082"/>
    </source>
</evidence>
<keyword evidence="1" id="KW-0732">Signal</keyword>
<dbReference type="RefSeq" id="WP_346750164.1">
    <property type="nucleotide sequence ID" value="NZ_JAUJEA010000001.1"/>
</dbReference>